<dbReference type="PANTHER" id="PTHR42865">
    <property type="entry name" value="PROTON/GLUTAMATE-ASPARTATE SYMPORTER"/>
    <property type="match status" value="1"/>
</dbReference>
<dbReference type="PRINTS" id="PR00173">
    <property type="entry name" value="EDTRNSPORT"/>
</dbReference>
<feature type="transmembrane region" description="Helical" evidence="7">
    <location>
        <begin position="202"/>
        <end position="230"/>
    </location>
</feature>
<keyword evidence="9" id="KW-1185">Reference proteome</keyword>
<evidence type="ECO:0000313" key="8">
    <source>
        <dbReference type="EMBL" id="GAA1560281.1"/>
    </source>
</evidence>
<proteinExistence type="predicted"/>
<protein>
    <submittedName>
        <fullName evidence="8">Dicarboxylate/amino acid:cation symporter</fullName>
    </submittedName>
</protein>
<dbReference type="Gene3D" id="1.10.3860.10">
    <property type="entry name" value="Sodium:dicarboxylate symporter"/>
    <property type="match status" value="1"/>
</dbReference>
<dbReference type="Pfam" id="PF00375">
    <property type="entry name" value="SDF"/>
    <property type="match status" value="1"/>
</dbReference>
<keyword evidence="4 7" id="KW-1133">Transmembrane helix</keyword>
<dbReference type="PANTHER" id="PTHR42865:SF1">
    <property type="entry name" value="AEROBIC C4-DICARBOXYLATE TRANSPORT PROTEIN"/>
    <property type="match status" value="1"/>
</dbReference>
<name>A0ABN2CLV2_9ACTN</name>
<sequence>MEAEPSVPPVGARSRRPWYRRLQIWILAGAVGGAATGLLAPGFGRALAPLGEIFVSLLTMTLGPIVFCMVVAGIGAVANLRQVGRVAFRSIVYFEVVTTIALLLGLAVVNLVRPGAGLHISPASLVVSEDAAQKMESAQSLSAWDHLTHAIPSNIVASFADGAILQILVFAVLFGVALAVLGERGRPITRGIEKLSEVLFTVVRFVTYVAPIGVFGAMAYTLGSFGAATIGGLVKLIATFYGTSIVFVVVVFGGVLLISRLNPLRVFAYFKEEIVLALGASSSEVAVPGIIRKLEHVGVSKGTAGISVGAGYSFNLDGTCLYLTLASMFIAQALDIRLDLGQQLALLLVMLLSSKGSAGVSGGGFVQLTATISSFSLIPVSGVMLVFGVDRFMSECRAVVNSLGNAIAGLVIARFEGEITPAEVMRIMAGEAPGHVRELDPAPTTNDAEQAHRLAREPVGAGAGSNRSEEGDK</sequence>
<keyword evidence="3 7" id="KW-0812">Transmembrane</keyword>
<dbReference type="Proteomes" id="UP001500363">
    <property type="component" value="Unassembled WGS sequence"/>
</dbReference>
<feature type="transmembrane region" description="Helical" evidence="7">
    <location>
        <begin position="236"/>
        <end position="258"/>
    </location>
</feature>
<dbReference type="InterPro" id="IPR001991">
    <property type="entry name" value="Na-dicarboxylate_symporter"/>
</dbReference>
<evidence type="ECO:0000256" key="1">
    <source>
        <dbReference type="ARBA" id="ARBA00004141"/>
    </source>
</evidence>
<feature type="region of interest" description="Disordered" evidence="6">
    <location>
        <begin position="435"/>
        <end position="473"/>
    </location>
</feature>
<organism evidence="8 9">
    <name type="scientific">Kribbella lupini</name>
    <dbReference type="NCBI Taxonomy" id="291602"/>
    <lineage>
        <taxon>Bacteria</taxon>
        <taxon>Bacillati</taxon>
        <taxon>Actinomycetota</taxon>
        <taxon>Actinomycetes</taxon>
        <taxon>Propionibacteriales</taxon>
        <taxon>Kribbellaceae</taxon>
        <taxon>Kribbella</taxon>
    </lineage>
</organism>
<evidence type="ECO:0000256" key="2">
    <source>
        <dbReference type="ARBA" id="ARBA00022448"/>
    </source>
</evidence>
<evidence type="ECO:0000313" key="9">
    <source>
        <dbReference type="Proteomes" id="UP001500363"/>
    </source>
</evidence>
<feature type="transmembrane region" description="Helical" evidence="7">
    <location>
        <begin position="53"/>
        <end position="80"/>
    </location>
</feature>
<feature type="transmembrane region" description="Helical" evidence="7">
    <location>
        <begin position="372"/>
        <end position="389"/>
    </location>
</feature>
<evidence type="ECO:0000256" key="7">
    <source>
        <dbReference type="SAM" id="Phobius"/>
    </source>
</evidence>
<reference evidence="8 9" key="1">
    <citation type="journal article" date="2019" name="Int. J. Syst. Evol. Microbiol.">
        <title>The Global Catalogue of Microorganisms (GCM) 10K type strain sequencing project: providing services to taxonomists for standard genome sequencing and annotation.</title>
        <authorList>
            <consortium name="The Broad Institute Genomics Platform"/>
            <consortium name="The Broad Institute Genome Sequencing Center for Infectious Disease"/>
            <person name="Wu L."/>
            <person name="Ma J."/>
        </authorList>
    </citation>
    <scope>NUCLEOTIDE SEQUENCE [LARGE SCALE GENOMIC DNA]</scope>
    <source>
        <strain evidence="8 9">JCM 14303</strain>
    </source>
</reference>
<dbReference type="SUPFAM" id="SSF118215">
    <property type="entry name" value="Proton glutamate symport protein"/>
    <property type="match status" value="1"/>
</dbReference>
<gene>
    <name evidence="8" type="ORF">GCM10009741_76810</name>
</gene>
<feature type="transmembrane region" description="Helical" evidence="7">
    <location>
        <begin position="344"/>
        <end position="366"/>
    </location>
</feature>
<comment type="subcellular location">
    <subcellularLocation>
        <location evidence="1">Membrane</location>
        <topology evidence="1">Multi-pass membrane protein</topology>
    </subcellularLocation>
</comment>
<accession>A0ABN2CLV2</accession>
<evidence type="ECO:0000256" key="5">
    <source>
        <dbReference type="ARBA" id="ARBA00023136"/>
    </source>
</evidence>
<keyword evidence="2" id="KW-0813">Transport</keyword>
<dbReference type="EMBL" id="BAAANC010000005">
    <property type="protein sequence ID" value="GAA1560281.1"/>
    <property type="molecule type" value="Genomic_DNA"/>
</dbReference>
<evidence type="ECO:0000256" key="6">
    <source>
        <dbReference type="SAM" id="MobiDB-lite"/>
    </source>
</evidence>
<comment type="caution">
    <text evidence="8">The sequence shown here is derived from an EMBL/GenBank/DDBJ whole genome shotgun (WGS) entry which is preliminary data.</text>
</comment>
<dbReference type="InterPro" id="IPR036458">
    <property type="entry name" value="Na:dicarbo_symporter_sf"/>
</dbReference>
<evidence type="ECO:0000256" key="3">
    <source>
        <dbReference type="ARBA" id="ARBA00022692"/>
    </source>
</evidence>
<evidence type="ECO:0000256" key="4">
    <source>
        <dbReference type="ARBA" id="ARBA00022989"/>
    </source>
</evidence>
<feature type="transmembrane region" description="Helical" evidence="7">
    <location>
        <begin position="22"/>
        <end position="41"/>
    </location>
</feature>
<feature type="transmembrane region" description="Helical" evidence="7">
    <location>
        <begin position="92"/>
        <end position="112"/>
    </location>
</feature>
<dbReference type="RefSeq" id="WP_344183290.1">
    <property type="nucleotide sequence ID" value="NZ_BAAANC010000005.1"/>
</dbReference>
<feature type="transmembrane region" description="Helical" evidence="7">
    <location>
        <begin position="163"/>
        <end position="181"/>
    </location>
</feature>
<keyword evidence="5 7" id="KW-0472">Membrane</keyword>